<accession>A0A841C2G7</accession>
<keyword evidence="4" id="KW-1185">Reference proteome</keyword>
<dbReference type="SUPFAM" id="SSF49785">
    <property type="entry name" value="Galactose-binding domain-like"/>
    <property type="match status" value="1"/>
</dbReference>
<dbReference type="EMBL" id="JACHMN010000003">
    <property type="protein sequence ID" value="MBB5874086.1"/>
    <property type="molecule type" value="Genomic_DNA"/>
</dbReference>
<feature type="chain" id="PRO_5032686153" description="CBM6 domain-containing protein" evidence="1">
    <location>
        <begin position="27"/>
        <end position="170"/>
    </location>
</feature>
<dbReference type="RefSeq" id="WP_184845910.1">
    <property type="nucleotide sequence ID" value="NZ_JACHMN010000003.1"/>
</dbReference>
<feature type="domain" description="CBM6" evidence="2">
    <location>
        <begin position="29"/>
        <end position="153"/>
    </location>
</feature>
<dbReference type="CDD" id="cd04082">
    <property type="entry name" value="CBM35_pectate_lyase-like"/>
    <property type="match status" value="1"/>
</dbReference>
<evidence type="ECO:0000259" key="2">
    <source>
        <dbReference type="PROSITE" id="PS51175"/>
    </source>
</evidence>
<evidence type="ECO:0000256" key="1">
    <source>
        <dbReference type="SAM" id="SignalP"/>
    </source>
</evidence>
<name>A0A841C2G7_9ACTN</name>
<dbReference type="InterPro" id="IPR008979">
    <property type="entry name" value="Galactose-bd-like_sf"/>
</dbReference>
<evidence type="ECO:0000313" key="4">
    <source>
        <dbReference type="Proteomes" id="UP000587527"/>
    </source>
</evidence>
<gene>
    <name evidence="3" type="ORF">F4553_007520</name>
</gene>
<reference evidence="3 4" key="1">
    <citation type="submission" date="2020-08" db="EMBL/GenBank/DDBJ databases">
        <title>Sequencing the genomes of 1000 actinobacteria strains.</title>
        <authorList>
            <person name="Klenk H.-P."/>
        </authorList>
    </citation>
    <scope>NUCLEOTIDE SEQUENCE [LARGE SCALE GENOMIC DNA]</scope>
    <source>
        <strain evidence="3 4">DSM 45362</strain>
    </source>
</reference>
<evidence type="ECO:0000313" key="3">
    <source>
        <dbReference type="EMBL" id="MBB5874086.1"/>
    </source>
</evidence>
<dbReference type="InterPro" id="IPR005084">
    <property type="entry name" value="CBM6"/>
</dbReference>
<dbReference type="Proteomes" id="UP000587527">
    <property type="component" value="Unassembled WGS sequence"/>
</dbReference>
<protein>
    <recommendedName>
        <fullName evidence="2">CBM6 domain-containing protein</fullName>
    </recommendedName>
</protein>
<dbReference type="AlphaFoldDB" id="A0A841C2G7"/>
<organism evidence="3 4">
    <name type="scientific">Allocatelliglobosispora scoriae</name>
    <dbReference type="NCBI Taxonomy" id="643052"/>
    <lineage>
        <taxon>Bacteria</taxon>
        <taxon>Bacillati</taxon>
        <taxon>Actinomycetota</taxon>
        <taxon>Actinomycetes</taxon>
        <taxon>Micromonosporales</taxon>
        <taxon>Micromonosporaceae</taxon>
        <taxon>Allocatelliglobosispora</taxon>
    </lineage>
</organism>
<keyword evidence="1" id="KW-0732">Signal</keyword>
<comment type="caution">
    <text evidence="3">The sequence shown here is derived from an EMBL/GenBank/DDBJ whole genome shotgun (WGS) entry which is preliminary data.</text>
</comment>
<dbReference type="Gene3D" id="2.60.120.260">
    <property type="entry name" value="Galactose-binding domain-like"/>
    <property type="match status" value="1"/>
</dbReference>
<sequence>MSIGRASVVALAAMVLGLLPATGAAAAPIMFQAENATISGGAVASDHSGYTGTGFVDYNSAAGSYVQFATSTGIAGSMYIGFRYANGSATNRPMDITVNGVLVARNLAFGSTTSWDVWQSTALSVSVLAGPIVIRATAATGAGGPNLDSLTFEIRPIPPSGATGGASARP</sequence>
<dbReference type="GO" id="GO:0030246">
    <property type="term" value="F:carbohydrate binding"/>
    <property type="evidence" value="ECO:0007669"/>
    <property type="project" value="InterPro"/>
</dbReference>
<feature type="signal peptide" evidence="1">
    <location>
        <begin position="1"/>
        <end position="26"/>
    </location>
</feature>
<proteinExistence type="predicted"/>
<dbReference type="PROSITE" id="PS51175">
    <property type="entry name" value="CBM6"/>
    <property type="match status" value="1"/>
</dbReference>